<feature type="domain" description="Subtilisin-like protease fibronectin type-III" evidence="14">
    <location>
        <begin position="665"/>
        <end position="767"/>
    </location>
</feature>
<keyword evidence="4 10" id="KW-0645">Protease</keyword>
<feature type="active site" description="Charge relay system" evidence="9 10">
    <location>
        <position position="144"/>
    </location>
</feature>
<name>A0A2Z6DRH1_FICCA</name>
<evidence type="ECO:0000259" key="14">
    <source>
        <dbReference type="Pfam" id="PF17766"/>
    </source>
</evidence>
<dbReference type="InterPro" id="IPR036852">
    <property type="entry name" value="Peptidase_S8/S53_dom_sf"/>
</dbReference>
<dbReference type="PROSITE" id="PS51892">
    <property type="entry name" value="SUBTILASE"/>
    <property type="match status" value="1"/>
</dbReference>
<reference evidence="15" key="1">
    <citation type="journal article" date="2018" name="Planta">
        <title>Comparative multi-omics analysis reveals diverse latex-based defense strategies against pests among latex-producing organs of the fig tree (Ficus carica).</title>
        <authorList>
            <person name="Kitajima S."/>
            <person name="Aoki W."/>
            <person name="Shibata D."/>
            <person name="Nakajima D."/>
            <person name="Sakurai N."/>
            <person name="Yazaki K."/>
            <person name="Munakata R."/>
            <person name="Taira T."/>
            <person name="Kobayashi M."/>
            <person name="Aburaya S."/>
            <person name="Savadogo E.H."/>
            <person name="Hibino S."/>
            <person name="Yano H."/>
        </authorList>
    </citation>
    <scope>NUCLEOTIDE SEQUENCE</scope>
</reference>
<dbReference type="PRINTS" id="PR00723">
    <property type="entry name" value="SUBTILISIN"/>
</dbReference>
<dbReference type="AlphaFoldDB" id="A0A2Z6DRH1"/>
<feature type="domain" description="Inhibitor I9" evidence="13">
    <location>
        <begin position="33"/>
        <end position="107"/>
    </location>
</feature>
<dbReference type="Gene3D" id="3.50.30.30">
    <property type="match status" value="1"/>
</dbReference>
<dbReference type="SUPFAM" id="SSF54897">
    <property type="entry name" value="Protease propeptides/inhibitors"/>
    <property type="match status" value="1"/>
</dbReference>
<evidence type="ECO:0000256" key="11">
    <source>
        <dbReference type="SAM" id="SignalP"/>
    </source>
</evidence>
<reference evidence="16" key="2">
    <citation type="submission" date="2023-07" db="EMBL/GenBank/DDBJ databases">
        <title>draft genome sequence of fig (Ficus carica).</title>
        <authorList>
            <person name="Takahashi T."/>
            <person name="Nishimura K."/>
        </authorList>
    </citation>
    <scope>NUCLEOTIDE SEQUENCE</scope>
</reference>
<feature type="domain" description="Peptidase S8/S53" evidence="12">
    <location>
        <begin position="135"/>
        <end position="586"/>
    </location>
</feature>
<dbReference type="Gramene" id="FCD_00017996-RA">
    <property type="protein sequence ID" value="FCD_00017996-RA:cds"/>
    <property type="gene ID" value="FCD_00017996"/>
</dbReference>
<dbReference type="Pfam" id="PF00082">
    <property type="entry name" value="Peptidase_S8"/>
    <property type="match status" value="1"/>
</dbReference>
<evidence type="ECO:0000256" key="7">
    <source>
        <dbReference type="ARBA" id="ARBA00022825"/>
    </source>
</evidence>
<protein>
    <submittedName>
        <fullName evidence="15">Subtilisin-like protease 1</fullName>
    </submittedName>
</protein>
<dbReference type="CDD" id="cd04852">
    <property type="entry name" value="Peptidases_S8_3"/>
    <property type="match status" value="1"/>
</dbReference>
<evidence type="ECO:0000256" key="9">
    <source>
        <dbReference type="PIRSR" id="PIRSR615500-1"/>
    </source>
</evidence>
<dbReference type="GO" id="GO:0009609">
    <property type="term" value="P:response to symbiotic bacterium"/>
    <property type="evidence" value="ECO:0007669"/>
    <property type="project" value="UniProtKB-ARBA"/>
</dbReference>
<comment type="similarity">
    <text evidence="2 10">Belongs to the peptidase S8 family.</text>
</comment>
<keyword evidence="17" id="KW-1185">Reference proteome</keyword>
<dbReference type="InterPro" id="IPR045051">
    <property type="entry name" value="SBT"/>
</dbReference>
<proteinExistence type="evidence at transcript level"/>
<evidence type="ECO:0000256" key="3">
    <source>
        <dbReference type="ARBA" id="ARBA00022525"/>
    </source>
</evidence>
<dbReference type="EMBL" id="BTGU01000001">
    <property type="protein sequence ID" value="GMN25945.1"/>
    <property type="molecule type" value="Genomic_DNA"/>
</dbReference>
<evidence type="ECO:0000256" key="4">
    <source>
        <dbReference type="ARBA" id="ARBA00022670"/>
    </source>
</evidence>
<dbReference type="InterPro" id="IPR015500">
    <property type="entry name" value="Peptidase_S8_subtilisin-rel"/>
</dbReference>
<evidence type="ECO:0000259" key="13">
    <source>
        <dbReference type="Pfam" id="PF05922"/>
    </source>
</evidence>
<dbReference type="FunFam" id="3.40.50.200:FF:000006">
    <property type="entry name" value="Subtilisin-like protease SBT1.5"/>
    <property type="match status" value="1"/>
</dbReference>
<dbReference type="InterPro" id="IPR041469">
    <property type="entry name" value="Subtilisin-like_FN3"/>
</dbReference>
<evidence type="ECO:0000313" key="16">
    <source>
        <dbReference type="EMBL" id="GMN25945.1"/>
    </source>
</evidence>
<dbReference type="SUPFAM" id="SSF52743">
    <property type="entry name" value="Subtilisin-like"/>
    <property type="match status" value="1"/>
</dbReference>
<dbReference type="EMBL" id="LC222267">
    <property type="protein sequence ID" value="BBD74155.1"/>
    <property type="molecule type" value="mRNA"/>
</dbReference>
<dbReference type="InterPro" id="IPR034197">
    <property type="entry name" value="Peptidases_S8_3"/>
</dbReference>
<sequence length="783" mass="84839">MCRLTVLSFFLISACILSAIQVKITLADEKRSNYVVHMDKSRMPNSFSSHHQWYSSIVESIKTSKTPTAPTIYTYNHAIHGFSASLSKDELERLKRTPGLLVASEDKTCVLDTTHTPEFISLSQSTGLWPSSKFGEDIIIGVVDSGIWPESESFKDDDINRFYPPKWKGTCQPGQDFDSSTCNFKLIGARYFNGGLVSANPSITIGMNSTRDTIGHGTATASVAAGNYVHDASYFGYGKGTAKGVAPRARIAAYKVAWNEGIYASDVLAGIDQAIEDDVDVILVPIGCDNIRIYEDPVAIGSFTAMEKGIVVVTSSGNGGTLHNGIPWVTTVAAGTVDRLFAGTITFSSSTFEGWTLYPANALIVNAPFLLADNQTIAECNSSEQVRALAPAGSVILCYSTTWPVHNQIATINNISDHVSGAIVINTDSSVLDELVGEFPCPTVVVNIDDENPDKKNLLTTIKELAKSRTTVPVSIKFQQTYLNRKQQPAAAFYSSRGPSPYYPRALKPDVMAPGTQVLAAWPPNLPVARIGSQLAPLSNNFNVLSGTSLAAAHVAGVAALLKAEHPEWSPAAIRSTIITTANPLDNTGEPIRANVDVQFEPASALVIGAGQIDADRACDPGLVYDIDSVQDYVDLLCDDLTYLSSDEIRAITRRDFNCIFPINQLNYPSFILLHRGTAAVKTIARFVRTVTNVGPVATATYKVSVKAPKNLVVKVMPETLVFRQKGEKQTYRVEMLFTQEGNEVTTYGELVWEEQNGSHTVRSPIVTARAVHPPLAKKLATF</sequence>
<evidence type="ECO:0000256" key="10">
    <source>
        <dbReference type="PROSITE-ProRule" id="PRU01240"/>
    </source>
</evidence>
<dbReference type="Gene3D" id="3.30.70.80">
    <property type="entry name" value="Peptidase S8 propeptide/proteinase inhibitor I9"/>
    <property type="match status" value="1"/>
</dbReference>
<feature type="signal peptide" evidence="11">
    <location>
        <begin position="1"/>
        <end position="27"/>
    </location>
</feature>
<keyword evidence="6 10" id="KW-0378">Hydrolase</keyword>
<evidence type="ECO:0000256" key="5">
    <source>
        <dbReference type="ARBA" id="ARBA00022729"/>
    </source>
</evidence>
<dbReference type="GO" id="GO:0005576">
    <property type="term" value="C:extracellular region"/>
    <property type="evidence" value="ECO:0007669"/>
    <property type="project" value="UniProtKB-SubCell"/>
</dbReference>
<accession>A0A2Z6DRH1</accession>
<dbReference type="PROSITE" id="PS51257">
    <property type="entry name" value="PROKAR_LIPOPROTEIN"/>
    <property type="match status" value="1"/>
</dbReference>
<dbReference type="Gene3D" id="2.60.40.2310">
    <property type="match status" value="1"/>
</dbReference>
<evidence type="ECO:0000256" key="6">
    <source>
        <dbReference type="ARBA" id="ARBA00022801"/>
    </source>
</evidence>
<evidence type="ECO:0000256" key="1">
    <source>
        <dbReference type="ARBA" id="ARBA00004613"/>
    </source>
</evidence>
<evidence type="ECO:0000313" key="17">
    <source>
        <dbReference type="Proteomes" id="UP001187192"/>
    </source>
</evidence>
<dbReference type="Gene3D" id="3.40.50.200">
    <property type="entry name" value="Peptidase S8/S53 domain"/>
    <property type="match status" value="1"/>
</dbReference>
<dbReference type="InterPro" id="IPR010259">
    <property type="entry name" value="S8pro/Inhibitor_I9"/>
</dbReference>
<keyword evidence="3" id="KW-0964">Secreted</keyword>
<evidence type="ECO:0000259" key="12">
    <source>
        <dbReference type="Pfam" id="PF00082"/>
    </source>
</evidence>
<keyword evidence="5 11" id="KW-0732">Signal</keyword>
<gene>
    <name evidence="16" type="ORF">TIFTF001_001118</name>
</gene>
<dbReference type="GO" id="GO:0004252">
    <property type="term" value="F:serine-type endopeptidase activity"/>
    <property type="evidence" value="ECO:0007669"/>
    <property type="project" value="UniProtKB-UniRule"/>
</dbReference>
<feature type="active site" description="Charge relay system" evidence="9 10">
    <location>
        <position position="549"/>
    </location>
</feature>
<dbReference type="PANTHER" id="PTHR10795">
    <property type="entry name" value="PROPROTEIN CONVERTASE SUBTILISIN/KEXIN"/>
    <property type="match status" value="1"/>
</dbReference>
<feature type="active site" description="Charge relay system" evidence="9 10">
    <location>
        <position position="216"/>
    </location>
</feature>
<dbReference type="Pfam" id="PF17766">
    <property type="entry name" value="fn3_6"/>
    <property type="match status" value="1"/>
</dbReference>
<keyword evidence="8" id="KW-0325">Glycoprotein</keyword>
<dbReference type="GO" id="GO:0006508">
    <property type="term" value="P:proteolysis"/>
    <property type="evidence" value="ECO:0007669"/>
    <property type="project" value="UniProtKB-KW"/>
</dbReference>
<dbReference type="InterPro" id="IPR000209">
    <property type="entry name" value="Peptidase_S8/S53_dom"/>
</dbReference>
<organism evidence="15">
    <name type="scientific">Ficus carica</name>
    <name type="common">Common fig</name>
    <dbReference type="NCBI Taxonomy" id="3494"/>
    <lineage>
        <taxon>Eukaryota</taxon>
        <taxon>Viridiplantae</taxon>
        <taxon>Streptophyta</taxon>
        <taxon>Embryophyta</taxon>
        <taxon>Tracheophyta</taxon>
        <taxon>Spermatophyta</taxon>
        <taxon>Magnoliopsida</taxon>
        <taxon>eudicotyledons</taxon>
        <taxon>Gunneridae</taxon>
        <taxon>Pentapetalae</taxon>
        <taxon>rosids</taxon>
        <taxon>fabids</taxon>
        <taxon>Rosales</taxon>
        <taxon>Moraceae</taxon>
        <taxon>Ficeae</taxon>
        <taxon>Ficus</taxon>
    </lineage>
</organism>
<evidence type="ECO:0000256" key="8">
    <source>
        <dbReference type="ARBA" id="ARBA00023180"/>
    </source>
</evidence>
<feature type="chain" id="PRO_5041806913" evidence="11">
    <location>
        <begin position="28"/>
        <end position="783"/>
    </location>
</feature>
<evidence type="ECO:0000256" key="2">
    <source>
        <dbReference type="ARBA" id="ARBA00011073"/>
    </source>
</evidence>
<dbReference type="FunFam" id="3.30.70.80:FF:000003">
    <property type="entry name" value="Subtilisin-like protease SBT1.9"/>
    <property type="match status" value="1"/>
</dbReference>
<dbReference type="Pfam" id="PF05922">
    <property type="entry name" value="Inhibitor_I9"/>
    <property type="match status" value="1"/>
</dbReference>
<keyword evidence="7 10" id="KW-0720">Serine protease</keyword>
<dbReference type="Proteomes" id="UP001187192">
    <property type="component" value="Unassembled WGS sequence"/>
</dbReference>
<dbReference type="InterPro" id="IPR037045">
    <property type="entry name" value="S8pro/Inhibitor_I9_sf"/>
</dbReference>
<evidence type="ECO:0000313" key="15">
    <source>
        <dbReference type="EMBL" id="BBD74155.1"/>
    </source>
</evidence>
<comment type="subcellular location">
    <subcellularLocation>
        <location evidence="1">Secreted</location>
    </subcellularLocation>
</comment>